<dbReference type="Pfam" id="PF00708">
    <property type="entry name" value="Acylphosphatase"/>
    <property type="match status" value="1"/>
</dbReference>
<dbReference type="AlphaFoldDB" id="A0A7G9Z1K3"/>
<organism evidence="4">
    <name type="scientific">Candidatus Methanophaga sp. ANME-1 ERB7</name>
    <dbReference type="NCBI Taxonomy" id="2759913"/>
    <lineage>
        <taxon>Archaea</taxon>
        <taxon>Methanobacteriati</taxon>
        <taxon>Methanobacteriota</taxon>
        <taxon>Stenosarchaea group</taxon>
        <taxon>Methanomicrobia</taxon>
        <taxon>Candidatus Methanophagales</taxon>
        <taxon>Candidatus Methanophagaceae</taxon>
        <taxon>Candidatus Methanophaga</taxon>
    </lineage>
</organism>
<dbReference type="EMBL" id="MT631563">
    <property type="protein sequence ID" value="QNO54137.1"/>
    <property type="molecule type" value="Genomic_DNA"/>
</dbReference>
<dbReference type="InterPro" id="IPR001792">
    <property type="entry name" value="Acylphosphatase-like_dom"/>
</dbReference>
<dbReference type="PANTHER" id="PTHR47268:SF4">
    <property type="entry name" value="ACYLPHOSPHATASE"/>
    <property type="match status" value="1"/>
</dbReference>
<feature type="domain" description="Acylphosphatase-like" evidence="3">
    <location>
        <begin position="3"/>
        <end position="93"/>
    </location>
</feature>
<dbReference type="PROSITE" id="PS51160">
    <property type="entry name" value="ACYLPHOSPHATASE_3"/>
    <property type="match status" value="1"/>
</dbReference>
<gene>
    <name evidence="4" type="primary">yccX</name>
    <name evidence="4" type="ORF">KOBOILMI_00005</name>
</gene>
<comment type="catalytic activity">
    <reaction evidence="1">
        <text>an acyl phosphate + H2O = a carboxylate + phosphate + H(+)</text>
        <dbReference type="Rhea" id="RHEA:14965"/>
        <dbReference type="ChEBI" id="CHEBI:15377"/>
        <dbReference type="ChEBI" id="CHEBI:15378"/>
        <dbReference type="ChEBI" id="CHEBI:29067"/>
        <dbReference type="ChEBI" id="CHEBI:43474"/>
        <dbReference type="ChEBI" id="CHEBI:59918"/>
        <dbReference type="EC" id="3.6.1.7"/>
    </reaction>
</comment>
<dbReference type="Gene3D" id="3.30.70.100">
    <property type="match status" value="1"/>
</dbReference>
<dbReference type="InterPro" id="IPR036046">
    <property type="entry name" value="Acylphosphatase-like_dom_sf"/>
</dbReference>
<feature type="active site" evidence="1">
    <location>
        <position position="18"/>
    </location>
</feature>
<accession>A0A7G9Z1K3</accession>
<protein>
    <recommendedName>
        <fullName evidence="1">acylphosphatase</fullName>
        <ecNumber evidence="1">3.6.1.7</ecNumber>
    </recommendedName>
</protein>
<evidence type="ECO:0000256" key="2">
    <source>
        <dbReference type="RuleBase" id="RU004168"/>
    </source>
</evidence>
<evidence type="ECO:0000313" key="4">
    <source>
        <dbReference type="EMBL" id="QNO54137.1"/>
    </source>
</evidence>
<dbReference type="EC" id="3.6.1.7" evidence="1"/>
<dbReference type="GO" id="GO:0003998">
    <property type="term" value="F:acylphosphatase activity"/>
    <property type="evidence" value="ECO:0007669"/>
    <property type="project" value="UniProtKB-EC"/>
</dbReference>
<feature type="active site" evidence="1">
    <location>
        <position position="36"/>
    </location>
</feature>
<evidence type="ECO:0000259" key="3">
    <source>
        <dbReference type="PROSITE" id="PS51160"/>
    </source>
</evidence>
<evidence type="ECO:0000256" key="1">
    <source>
        <dbReference type="PROSITE-ProRule" id="PRU00520"/>
    </source>
</evidence>
<dbReference type="PANTHER" id="PTHR47268">
    <property type="entry name" value="ACYLPHOSPHATASE"/>
    <property type="match status" value="1"/>
</dbReference>
<dbReference type="InterPro" id="IPR020456">
    <property type="entry name" value="Acylphosphatase"/>
</dbReference>
<dbReference type="SUPFAM" id="SSF54975">
    <property type="entry name" value="Acylphosphatase/BLUF domain-like"/>
    <property type="match status" value="1"/>
</dbReference>
<name>A0A7G9Z1K3_9EURY</name>
<reference evidence="4" key="1">
    <citation type="submission" date="2020-06" db="EMBL/GenBank/DDBJ databases">
        <title>Unique genomic features of the anaerobic methanotrophic archaea.</title>
        <authorList>
            <person name="Chadwick G.L."/>
            <person name="Skennerton C.T."/>
            <person name="Laso-Perez R."/>
            <person name="Leu A.O."/>
            <person name="Speth D.R."/>
            <person name="Yu H."/>
            <person name="Morgan-Lang C."/>
            <person name="Hatzenpichler R."/>
            <person name="Goudeau D."/>
            <person name="Malmstrom R."/>
            <person name="Brazelton W.J."/>
            <person name="Woyke T."/>
            <person name="Hallam S.J."/>
            <person name="Tyson G.W."/>
            <person name="Wegener G."/>
            <person name="Boetius A."/>
            <person name="Orphan V."/>
        </authorList>
    </citation>
    <scope>NUCLEOTIDE SEQUENCE</scope>
</reference>
<proteinExistence type="inferred from homology"/>
<sequence>MKRAVIIAKGEVQRVGYRDTVEKIARKLKLTGFVENLKPYDVRIVAEGEQDALDKIITQIRIKKHPVSPISVEDLDVRFEAATNEFEYFEIMRGDWQDELGERLDVAGALLYRSVELGTRSVELGEKSVELGEKSVVIGKKMLDKQDVMIEKQDEHTQILTEFRDQTLQGFVTLDTKYGRISDTMDRLIEEMGNERKETRESMAKLTDAILELARSKEQK</sequence>
<comment type="similarity">
    <text evidence="2">Belongs to the acylphosphatase family.</text>
</comment>
<keyword evidence="1 4" id="KW-0378">Hydrolase</keyword>